<dbReference type="EC" id="2.7.13.3" evidence="2"/>
<keyword evidence="3 7" id="KW-0418">Kinase</keyword>
<dbReference type="InterPro" id="IPR003594">
    <property type="entry name" value="HATPase_dom"/>
</dbReference>
<proteinExistence type="predicted"/>
<dbReference type="InterPro" id="IPR050640">
    <property type="entry name" value="Bact_2-comp_sensor_kinase"/>
</dbReference>
<dbReference type="InterPro" id="IPR036890">
    <property type="entry name" value="HATPase_C_sf"/>
</dbReference>
<evidence type="ECO:0000313" key="7">
    <source>
        <dbReference type="EMBL" id="HIS75697.1"/>
    </source>
</evidence>
<dbReference type="GO" id="GO:0016020">
    <property type="term" value="C:membrane"/>
    <property type="evidence" value="ECO:0007669"/>
    <property type="project" value="InterPro"/>
</dbReference>
<dbReference type="PRINTS" id="PR00344">
    <property type="entry name" value="BCTRLSENSOR"/>
</dbReference>
<keyword evidence="3 7" id="KW-0808">Transferase</keyword>
<dbReference type="InterPro" id="IPR005467">
    <property type="entry name" value="His_kinase_dom"/>
</dbReference>
<evidence type="ECO:0000256" key="3">
    <source>
        <dbReference type="ARBA" id="ARBA00022777"/>
    </source>
</evidence>
<dbReference type="Pfam" id="PF06580">
    <property type="entry name" value="His_kinase"/>
    <property type="match status" value="1"/>
</dbReference>
<dbReference type="SUPFAM" id="SSF55874">
    <property type="entry name" value="ATPase domain of HSP90 chaperone/DNA topoisomerase II/histidine kinase"/>
    <property type="match status" value="1"/>
</dbReference>
<accession>A0A9D1JZG0</accession>
<sequence>MKNFDFLRNIRVFSWKSVFFRYLFSLFLLILIIFIPFCIILYQYSDYAFSKELAAVSAQNALKSKTIFDLLNSNYFANCSVVSDSTDVKGILNADTDSIPSQEVARVQDMLQSMKRSDKAVDDLMIYGIQNDLCISTESVRQVGMDRSLSWLNTYRATKLPFLMFPRKVDSDTFDYIYTVSELYDDSGNAIGVFCSKNRYQNFEQVVRQSFGEDPDKIFIVSELGLILYSSDKARINTLMFEDPDIYSAYLSARETEGSTLFWGDHIISVAKSGRSDLILMAYNSRTSLMSGYQQINYFLLTGGLVVFLIAAICSLFIALNHYRSVTSVIRAIQNADEPSRMQLPNRLNSEFFYIINSVISSAQKSQMLDQELVDKIGQLRQAQLSELQAQINPHFIFNTLQLINLSILRETRRDTTATRVISMFSQLMRSTYDTKRMIVPVREEIQNLRLFTDIQSVRYGGRLRSEYDISPECGGFCTLKLMLQPFVENCMLHGFQNAEQDWKLTIRCRLENGFLIFTITDNGAGIEPERLKEIQEKLESPNIQGQNIGITNVRQRLMLLFGAESAVSVESVPGQGTQVTIRHPAMERHPFEDAQQQIS</sequence>
<feature type="transmembrane region" description="Helical" evidence="5">
    <location>
        <begin position="20"/>
        <end position="42"/>
    </location>
</feature>
<dbReference type="Pfam" id="PF02518">
    <property type="entry name" value="HATPase_c"/>
    <property type="match status" value="1"/>
</dbReference>
<feature type="transmembrane region" description="Helical" evidence="5">
    <location>
        <begin position="296"/>
        <end position="320"/>
    </location>
</feature>
<comment type="catalytic activity">
    <reaction evidence="1">
        <text>ATP + protein L-histidine = ADP + protein N-phospho-L-histidine.</text>
        <dbReference type="EC" id="2.7.13.3"/>
    </reaction>
</comment>
<keyword evidence="4" id="KW-0902">Two-component regulatory system</keyword>
<protein>
    <recommendedName>
        <fullName evidence="2">histidine kinase</fullName>
        <ecNumber evidence="2">2.7.13.3</ecNumber>
    </recommendedName>
</protein>
<evidence type="ECO:0000256" key="1">
    <source>
        <dbReference type="ARBA" id="ARBA00000085"/>
    </source>
</evidence>
<reference evidence="7" key="1">
    <citation type="submission" date="2020-10" db="EMBL/GenBank/DDBJ databases">
        <authorList>
            <person name="Gilroy R."/>
        </authorList>
    </citation>
    <scope>NUCLEOTIDE SEQUENCE</scope>
    <source>
        <strain evidence="7">CHK199-13235</strain>
    </source>
</reference>
<evidence type="ECO:0000259" key="6">
    <source>
        <dbReference type="PROSITE" id="PS50109"/>
    </source>
</evidence>
<evidence type="ECO:0000256" key="5">
    <source>
        <dbReference type="SAM" id="Phobius"/>
    </source>
</evidence>
<dbReference type="EMBL" id="DVJP01000022">
    <property type="protein sequence ID" value="HIS75697.1"/>
    <property type="molecule type" value="Genomic_DNA"/>
</dbReference>
<keyword evidence="5" id="KW-0812">Transmembrane</keyword>
<evidence type="ECO:0000256" key="4">
    <source>
        <dbReference type="ARBA" id="ARBA00023012"/>
    </source>
</evidence>
<feature type="domain" description="Histidine kinase" evidence="6">
    <location>
        <begin position="484"/>
        <end position="588"/>
    </location>
</feature>
<dbReference type="AlphaFoldDB" id="A0A9D1JZG0"/>
<dbReference type="GO" id="GO:0000155">
    <property type="term" value="F:phosphorelay sensor kinase activity"/>
    <property type="evidence" value="ECO:0007669"/>
    <property type="project" value="InterPro"/>
</dbReference>
<gene>
    <name evidence="7" type="ORF">IAB51_02705</name>
</gene>
<keyword evidence="5" id="KW-1133">Transmembrane helix</keyword>
<reference evidence="7" key="2">
    <citation type="journal article" date="2021" name="PeerJ">
        <title>Extensive microbial diversity within the chicken gut microbiome revealed by metagenomics and culture.</title>
        <authorList>
            <person name="Gilroy R."/>
            <person name="Ravi A."/>
            <person name="Getino M."/>
            <person name="Pursley I."/>
            <person name="Horton D.L."/>
            <person name="Alikhan N.F."/>
            <person name="Baker D."/>
            <person name="Gharbi K."/>
            <person name="Hall N."/>
            <person name="Watson M."/>
            <person name="Adriaenssens E.M."/>
            <person name="Foster-Nyarko E."/>
            <person name="Jarju S."/>
            <person name="Secka A."/>
            <person name="Antonio M."/>
            <person name="Oren A."/>
            <person name="Chaudhuri R.R."/>
            <person name="La Ragione R."/>
            <person name="Hildebrand F."/>
            <person name="Pallen M.J."/>
        </authorList>
    </citation>
    <scope>NUCLEOTIDE SEQUENCE</scope>
    <source>
        <strain evidence="7">CHK199-13235</strain>
    </source>
</reference>
<organism evidence="7 8">
    <name type="scientific">Candidatus Merdivicinus excrementipullorum</name>
    <dbReference type="NCBI Taxonomy" id="2840867"/>
    <lineage>
        <taxon>Bacteria</taxon>
        <taxon>Bacillati</taxon>
        <taxon>Bacillota</taxon>
        <taxon>Clostridia</taxon>
        <taxon>Eubacteriales</taxon>
        <taxon>Oscillospiraceae</taxon>
        <taxon>Oscillospiraceae incertae sedis</taxon>
        <taxon>Candidatus Merdivicinus</taxon>
    </lineage>
</organism>
<name>A0A9D1JZG0_9FIRM</name>
<dbReference type="PANTHER" id="PTHR34220">
    <property type="entry name" value="SENSOR HISTIDINE KINASE YPDA"/>
    <property type="match status" value="1"/>
</dbReference>
<dbReference type="PROSITE" id="PS50109">
    <property type="entry name" value="HIS_KIN"/>
    <property type="match status" value="1"/>
</dbReference>
<evidence type="ECO:0000313" key="8">
    <source>
        <dbReference type="Proteomes" id="UP000824002"/>
    </source>
</evidence>
<keyword evidence="5" id="KW-0472">Membrane</keyword>
<dbReference type="InterPro" id="IPR010559">
    <property type="entry name" value="Sig_transdc_His_kin_internal"/>
</dbReference>
<comment type="caution">
    <text evidence="7">The sequence shown here is derived from an EMBL/GenBank/DDBJ whole genome shotgun (WGS) entry which is preliminary data.</text>
</comment>
<dbReference type="Proteomes" id="UP000824002">
    <property type="component" value="Unassembled WGS sequence"/>
</dbReference>
<dbReference type="PANTHER" id="PTHR34220:SF7">
    <property type="entry name" value="SENSOR HISTIDINE KINASE YPDA"/>
    <property type="match status" value="1"/>
</dbReference>
<dbReference type="InterPro" id="IPR004358">
    <property type="entry name" value="Sig_transdc_His_kin-like_C"/>
</dbReference>
<evidence type="ECO:0000256" key="2">
    <source>
        <dbReference type="ARBA" id="ARBA00012438"/>
    </source>
</evidence>
<dbReference type="Gene3D" id="3.30.565.10">
    <property type="entry name" value="Histidine kinase-like ATPase, C-terminal domain"/>
    <property type="match status" value="1"/>
</dbReference>